<proteinExistence type="predicted"/>
<comment type="caution">
    <text evidence="2">The sequence shown here is derived from an EMBL/GenBank/DDBJ whole genome shotgun (WGS) entry which is preliminary data.</text>
</comment>
<keyword evidence="3" id="KW-1185">Reference proteome</keyword>
<dbReference type="EMBL" id="JBHTJW010000002">
    <property type="protein sequence ID" value="MFD0929328.1"/>
    <property type="molecule type" value="Genomic_DNA"/>
</dbReference>
<evidence type="ECO:0000256" key="1">
    <source>
        <dbReference type="SAM" id="SignalP"/>
    </source>
</evidence>
<dbReference type="RefSeq" id="WP_194748619.1">
    <property type="nucleotide sequence ID" value="NZ_JBHTJW010000002.1"/>
</dbReference>
<evidence type="ECO:0000313" key="3">
    <source>
        <dbReference type="Proteomes" id="UP001597106"/>
    </source>
</evidence>
<evidence type="ECO:0000313" key="2">
    <source>
        <dbReference type="EMBL" id="MFD0929328.1"/>
    </source>
</evidence>
<feature type="chain" id="PRO_5047305022" evidence="1">
    <location>
        <begin position="22"/>
        <end position="117"/>
    </location>
</feature>
<dbReference type="Proteomes" id="UP001597106">
    <property type="component" value="Unassembled WGS sequence"/>
</dbReference>
<name>A0ABW3GG25_9PROT</name>
<protein>
    <submittedName>
        <fullName evidence="2">Uncharacterized protein</fullName>
    </submittedName>
</protein>
<keyword evidence="1" id="KW-0732">Signal</keyword>
<accession>A0ABW3GG25</accession>
<feature type="signal peptide" evidence="1">
    <location>
        <begin position="1"/>
        <end position="21"/>
    </location>
</feature>
<reference evidence="3" key="1">
    <citation type="journal article" date="2019" name="Int. J. Syst. Evol. Microbiol.">
        <title>The Global Catalogue of Microorganisms (GCM) 10K type strain sequencing project: providing services to taxonomists for standard genome sequencing and annotation.</title>
        <authorList>
            <consortium name="The Broad Institute Genomics Platform"/>
            <consortium name="The Broad Institute Genome Sequencing Center for Infectious Disease"/>
            <person name="Wu L."/>
            <person name="Ma J."/>
        </authorList>
    </citation>
    <scope>NUCLEOTIDE SEQUENCE [LARGE SCALE GENOMIC DNA]</scope>
    <source>
        <strain evidence="3">CCUG 59685</strain>
    </source>
</reference>
<organism evidence="2 3">
    <name type="scientific">Methylophilus glucosoxydans</name>
    <dbReference type="NCBI Taxonomy" id="752553"/>
    <lineage>
        <taxon>Bacteria</taxon>
        <taxon>Pseudomonadati</taxon>
        <taxon>Pseudomonadota</taxon>
        <taxon>Betaproteobacteria</taxon>
        <taxon>Nitrosomonadales</taxon>
        <taxon>Methylophilaceae</taxon>
        <taxon>Methylophilus</taxon>
    </lineage>
</organism>
<gene>
    <name evidence="2" type="ORF">ACFQ1T_05995</name>
</gene>
<sequence>MQKIFYFLHVLCLLFALQTTAAEPAATTTLLETGLLDNAVTTVASLANASDDALSADFGEVSNSVDMLEIAEIDIDKILLPGFSYPLHKTQFHPPEHQSSSYHLLLSFWLDRPPQSV</sequence>